<evidence type="ECO:0000313" key="3">
    <source>
        <dbReference type="Proteomes" id="UP000521199"/>
    </source>
</evidence>
<keyword evidence="3" id="KW-1185">Reference proteome</keyword>
<dbReference type="InterPro" id="IPR011473">
    <property type="entry name" value="DUF1579"/>
</dbReference>
<organism evidence="2 3">
    <name type="scientific">Chiayiivirga flava</name>
    <dbReference type="NCBI Taxonomy" id="659595"/>
    <lineage>
        <taxon>Bacteria</taxon>
        <taxon>Pseudomonadati</taxon>
        <taxon>Pseudomonadota</taxon>
        <taxon>Gammaproteobacteria</taxon>
        <taxon>Lysobacterales</taxon>
        <taxon>Lysobacteraceae</taxon>
        <taxon>Chiayiivirga</taxon>
    </lineage>
</organism>
<evidence type="ECO:0008006" key="4">
    <source>
        <dbReference type="Google" id="ProtNLM"/>
    </source>
</evidence>
<gene>
    <name evidence="2" type="ORF">HNQ52_001922</name>
</gene>
<accession>A0A7W8D7V2</accession>
<proteinExistence type="predicted"/>
<feature type="chain" id="PRO_5030528744" description="DUF1579 domain-containing protein" evidence="1">
    <location>
        <begin position="24"/>
        <end position="198"/>
    </location>
</feature>
<dbReference type="Pfam" id="PF07617">
    <property type="entry name" value="DUF1579"/>
    <property type="match status" value="1"/>
</dbReference>
<reference evidence="2 3" key="1">
    <citation type="submission" date="2020-08" db="EMBL/GenBank/DDBJ databases">
        <title>Genomic Encyclopedia of Type Strains, Phase IV (KMG-IV): sequencing the most valuable type-strain genomes for metagenomic binning, comparative biology and taxonomic classification.</title>
        <authorList>
            <person name="Goeker M."/>
        </authorList>
    </citation>
    <scope>NUCLEOTIDE SEQUENCE [LARGE SCALE GENOMIC DNA]</scope>
    <source>
        <strain evidence="2 3">DSM 24163</strain>
    </source>
</reference>
<keyword evidence="1" id="KW-0732">Signal</keyword>
<protein>
    <recommendedName>
        <fullName evidence="4">DUF1579 domain-containing protein</fullName>
    </recommendedName>
</protein>
<sequence>MHLPARPQRIARALLRQIPPLIAAVGIASASAAAPAPEDVHAPLQMEAGTWDAEVTFFTADAPSGHARGVQTNRLLANGHRIVNEFRIPAGDGRPPYEGIGVWGYDTVAKAYVGTWNDTNDLSVRIDHGYWHAAEKTMVWSSKVNDGAGHFVDYRITEEFRGDERVFTFYQLGIVKPDPHPLVKIVFTRRTEADTGSS</sequence>
<dbReference type="AlphaFoldDB" id="A0A7W8D7V2"/>
<comment type="caution">
    <text evidence="2">The sequence shown here is derived from an EMBL/GenBank/DDBJ whole genome shotgun (WGS) entry which is preliminary data.</text>
</comment>
<feature type="signal peptide" evidence="1">
    <location>
        <begin position="1"/>
        <end position="23"/>
    </location>
</feature>
<dbReference type="RefSeq" id="WP_183960914.1">
    <property type="nucleotide sequence ID" value="NZ_JACHHP010000003.1"/>
</dbReference>
<dbReference type="EMBL" id="JACHHP010000003">
    <property type="protein sequence ID" value="MBB5208380.1"/>
    <property type="molecule type" value="Genomic_DNA"/>
</dbReference>
<dbReference type="Proteomes" id="UP000521199">
    <property type="component" value="Unassembled WGS sequence"/>
</dbReference>
<name>A0A7W8D7V2_9GAMM</name>
<evidence type="ECO:0000256" key="1">
    <source>
        <dbReference type="SAM" id="SignalP"/>
    </source>
</evidence>
<evidence type="ECO:0000313" key="2">
    <source>
        <dbReference type="EMBL" id="MBB5208380.1"/>
    </source>
</evidence>